<feature type="transmembrane region" description="Helical" evidence="1">
    <location>
        <begin position="20"/>
        <end position="40"/>
    </location>
</feature>
<protein>
    <submittedName>
        <fullName evidence="2">Uncharacterized protein</fullName>
    </submittedName>
</protein>
<proteinExistence type="predicted"/>
<reference evidence="2 3" key="1">
    <citation type="submission" date="2014-04" db="EMBL/GenBank/DDBJ databases">
        <title>Evolutionary Origins and Diversification of the Mycorrhizal Mutualists.</title>
        <authorList>
            <consortium name="DOE Joint Genome Institute"/>
            <consortium name="Mycorrhizal Genomics Consortium"/>
            <person name="Kohler A."/>
            <person name="Kuo A."/>
            <person name="Nagy L.G."/>
            <person name="Floudas D."/>
            <person name="Copeland A."/>
            <person name="Barry K.W."/>
            <person name="Cichocki N."/>
            <person name="Veneault-Fourrey C."/>
            <person name="LaButti K."/>
            <person name="Lindquist E.A."/>
            <person name="Lipzen A."/>
            <person name="Lundell T."/>
            <person name="Morin E."/>
            <person name="Murat C."/>
            <person name="Riley R."/>
            <person name="Ohm R."/>
            <person name="Sun H."/>
            <person name="Tunlid A."/>
            <person name="Henrissat B."/>
            <person name="Grigoriev I.V."/>
            <person name="Hibbett D.S."/>
            <person name="Martin F."/>
        </authorList>
    </citation>
    <scope>NUCLEOTIDE SEQUENCE [LARGE SCALE GENOMIC DNA]</scope>
    <source>
        <strain evidence="2 3">FD-317 M1</strain>
    </source>
</reference>
<dbReference type="EMBL" id="KN834763">
    <property type="protein sequence ID" value="KIK63807.1"/>
    <property type="molecule type" value="Genomic_DNA"/>
</dbReference>
<accession>A0A0D0CVR2</accession>
<feature type="transmembrane region" description="Helical" evidence="1">
    <location>
        <begin position="99"/>
        <end position="119"/>
    </location>
</feature>
<name>A0A0D0CVR2_9AGAR</name>
<feature type="transmembrane region" description="Helical" evidence="1">
    <location>
        <begin position="52"/>
        <end position="79"/>
    </location>
</feature>
<dbReference type="AlphaFoldDB" id="A0A0D0CVR2"/>
<dbReference type="HOGENOM" id="CLU_1722574_0_0_1"/>
<gene>
    <name evidence="2" type="ORF">GYMLUDRAFT_454921</name>
</gene>
<keyword evidence="1" id="KW-1133">Transmembrane helix</keyword>
<organism evidence="2 3">
    <name type="scientific">Collybiopsis luxurians FD-317 M1</name>
    <dbReference type="NCBI Taxonomy" id="944289"/>
    <lineage>
        <taxon>Eukaryota</taxon>
        <taxon>Fungi</taxon>
        <taxon>Dikarya</taxon>
        <taxon>Basidiomycota</taxon>
        <taxon>Agaricomycotina</taxon>
        <taxon>Agaricomycetes</taxon>
        <taxon>Agaricomycetidae</taxon>
        <taxon>Agaricales</taxon>
        <taxon>Marasmiineae</taxon>
        <taxon>Omphalotaceae</taxon>
        <taxon>Collybiopsis</taxon>
        <taxon>Collybiopsis luxurians</taxon>
    </lineage>
</organism>
<keyword evidence="3" id="KW-1185">Reference proteome</keyword>
<evidence type="ECO:0000313" key="2">
    <source>
        <dbReference type="EMBL" id="KIK63807.1"/>
    </source>
</evidence>
<sequence>MGSATATDPDLAPISVIIQHVPIILSYTARTVISFCYFASWVIRSTLSYPTLLLLPPAGFILSITFYLFAPVIVFFQVLLDVLVFTPYNLALYFLDAVYPLYVFCGVASITGILIGLLAKRLVVQINKVARFEVAGEQSNKRREEQVKWEED</sequence>
<dbReference type="OrthoDB" id="3366475at2759"/>
<dbReference type="Proteomes" id="UP000053593">
    <property type="component" value="Unassembled WGS sequence"/>
</dbReference>
<evidence type="ECO:0000313" key="3">
    <source>
        <dbReference type="Proteomes" id="UP000053593"/>
    </source>
</evidence>
<keyword evidence="1" id="KW-0812">Transmembrane</keyword>
<evidence type="ECO:0000256" key="1">
    <source>
        <dbReference type="SAM" id="Phobius"/>
    </source>
</evidence>
<keyword evidence="1" id="KW-0472">Membrane</keyword>